<dbReference type="PANTHER" id="PTHR43133:SF25">
    <property type="entry name" value="RNA POLYMERASE SIGMA FACTOR RFAY-RELATED"/>
    <property type="match status" value="1"/>
</dbReference>
<keyword evidence="3" id="KW-0731">Sigma factor</keyword>
<feature type="domain" description="RNA polymerase sigma factor 70 region 4 type 2" evidence="6">
    <location>
        <begin position="111"/>
        <end position="162"/>
    </location>
</feature>
<comment type="similarity">
    <text evidence="1">Belongs to the sigma-70 factor family. ECF subfamily.</text>
</comment>
<dbReference type="InterPro" id="IPR013249">
    <property type="entry name" value="RNA_pol_sigma70_r4_t2"/>
</dbReference>
<dbReference type="Gene3D" id="1.10.1740.10">
    <property type="match status" value="1"/>
</dbReference>
<evidence type="ECO:0000259" key="6">
    <source>
        <dbReference type="Pfam" id="PF08281"/>
    </source>
</evidence>
<dbReference type="InterPro" id="IPR014284">
    <property type="entry name" value="RNA_pol_sigma-70_dom"/>
</dbReference>
<feature type="domain" description="RNA polymerase sigma-70 region 2" evidence="5">
    <location>
        <begin position="18"/>
        <end position="84"/>
    </location>
</feature>
<dbReference type="SUPFAM" id="SSF88659">
    <property type="entry name" value="Sigma3 and sigma4 domains of RNA polymerase sigma factors"/>
    <property type="match status" value="1"/>
</dbReference>
<gene>
    <name evidence="7" type="primary">rpoE</name>
    <name evidence="7" type="ORF">GCM10025862_08490</name>
</gene>
<dbReference type="Gene3D" id="1.10.10.10">
    <property type="entry name" value="Winged helix-like DNA-binding domain superfamily/Winged helix DNA-binding domain"/>
    <property type="match status" value="1"/>
</dbReference>
<dbReference type="EMBL" id="BSUJ01000001">
    <property type="protein sequence ID" value="GMA18828.1"/>
    <property type="molecule type" value="Genomic_DNA"/>
</dbReference>
<dbReference type="InterPro" id="IPR007627">
    <property type="entry name" value="RNA_pol_sigma70_r2"/>
</dbReference>
<reference evidence="8" key="1">
    <citation type="journal article" date="2019" name="Int. J. Syst. Evol. Microbiol.">
        <title>The Global Catalogue of Microorganisms (GCM) 10K type strain sequencing project: providing services to taxonomists for standard genome sequencing and annotation.</title>
        <authorList>
            <consortium name="The Broad Institute Genomics Platform"/>
            <consortium name="The Broad Institute Genome Sequencing Center for Infectious Disease"/>
            <person name="Wu L."/>
            <person name="Ma J."/>
        </authorList>
    </citation>
    <scope>NUCLEOTIDE SEQUENCE [LARGE SCALE GENOMIC DNA]</scope>
    <source>
        <strain evidence="8">NBRC 105830</strain>
    </source>
</reference>
<name>A0ABQ6HL86_9MICO</name>
<keyword evidence="4" id="KW-0804">Transcription</keyword>
<accession>A0ABQ6HL86</accession>
<evidence type="ECO:0000256" key="2">
    <source>
        <dbReference type="ARBA" id="ARBA00023015"/>
    </source>
</evidence>
<evidence type="ECO:0000313" key="8">
    <source>
        <dbReference type="Proteomes" id="UP001157109"/>
    </source>
</evidence>
<dbReference type="NCBIfam" id="TIGR02937">
    <property type="entry name" value="sigma70-ECF"/>
    <property type="match status" value="1"/>
</dbReference>
<proteinExistence type="inferred from homology"/>
<dbReference type="Pfam" id="PF08281">
    <property type="entry name" value="Sigma70_r4_2"/>
    <property type="match status" value="1"/>
</dbReference>
<organism evidence="7 8">
    <name type="scientific">Arsenicicoccus piscis</name>
    <dbReference type="NCBI Taxonomy" id="673954"/>
    <lineage>
        <taxon>Bacteria</taxon>
        <taxon>Bacillati</taxon>
        <taxon>Actinomycetota</taxon>
        <taxon>Actinomycetes</taxon>
        <taxon>Micrococcales</taxon>
        <taxon>Intrasporangiaceae</taxon>
        <taxon>Arsenicicoccus</taxon>
    </lineage>
</organism>
<evidence type="ECO:0000259" key="5">
    <source>
        <dbReference type="Pfam" id="PF04542"/>
    </source>
</evidence>
<dbReference type="InterPro" id="IPR013325">
    <property type="entry name" value="RNA_pol_sigma_r2"/>
</dbReference>
<evidence type="ECO:0000313" key="7">
    <source>
        <dbReference type="EMBL" id="GMA18828.1"/>
    </source>
</evidence>
<comment type="caution">
    <text evidence="7">The sequence shown here is derived from an EMBL/GenBank/DDBJ whole genome shotgun (WGS) entry which is preliminary data.</text>
</comment>
<evidence type="ECO:0000256" key="4">
    <source>
        <dbReference type="ARBA" id="ARBA00023163"/>
    </source>
</evidence>
<dbReference type="InterPro" id="IPR039425">
    <property type="entry name" value="RNA_pol_sigma-70-like"/>
</dbReference>
<keyword evidence="2" id="KW-0805">Transcription regulation</keyword>
<keyword evidence="8" id="KW-1185">Reference proteome</keyword>
<dbReference type="Pfam" id="PF04542">
    <property type="entry name" value="Sigma70_r2"/>
    <property type="match status" value="1"/>
</dbReference>
<protein>
    <submittedName>
        <fullName evidence="7">RNA polymerase sigma factor</fullName>
    </submittedName>
</protein>
<evidence type="ECO:0000256" key="3">
    <source>
        <dbReference type="ARBA" id="ARBA00023082"/>
    </source>
</evidence>
<evidence type="ECO:0000256" key="1">
    <source>
        <dbReference type="ARBA" id="ARBA00010641"/>
    </source>
</evidence>
<dbReference type="Proteomes" id="UP001157109">
    <property type="component" value="Unassembled WGS sequence"/>
</dbReference>
<dbReference type="InterPro" id="IPR013324">
    <property type="entry name" value="RNA_pol_sigma_r3/r4-like"/>
</dbReference>
<dbReference type="SUPFAM" id="SSF88946">
    <property type="entry name" value="Sigma2 domain of RNA polymerase sigma factors"/>
    <property type="match status" value="1"/>
</dbReference>
<sequence>MGVTTEQPREHRFRAVFAETHDDVLRFVQRRVHPTQAEDVVAETFLVVWRRLDDAPARTDPLRAWVFTIARHCLLNARRGEQRRTALTVRLADVSPRTQTVDPELAAQRVDLARAWQRLSAVEQEALALTVLDDLTSPQAARVLGISPAAYRLRLMRARRALRHHLDASDPAAASAALAKETLR</sequence>
<dbReference type="InterPro" id="IPR036388">
    <property type="entry name" value="WH-like_DNA-bd_sf"/>
</dbReference>
<dbReference type="PANTHER" id="PTHR43133">
    <property type="entry name" value="RNA POLYMERASE ECF-TYPE SIGMA FACTO"/>
    <property type="match status" value="1"/>
</dbReference>